<evidence type="ECO:0000256" key="1">
    <source>
        <dbReference type="ARBA" id="ARBA00005495"/>
    </source>
</evidence>
<dbReference type="Proteomes" id="UP001595957">
    <property type="component" value="Unassembled WGS sequence"/>
</dbReference>
<comment type="similarity">
    <text evidence="1">Belongs to the Gfa family.</text>
</comment>
<evidence type="ECO:0000256" key="3">
    <source>
        <dbReference type="ARBA" id="ARBA00022833"/>
    </source>
</evidence>
<dbReference type="InterPro" id="IPR052355">
    <property type="entry name" value="CENP-V-like"/>
</dbReference>
<keyword evidence="6" id="KW-1185">Reference proteome</keyword>
<feature type="domain" description="CENP-V/GFA" evidence="4">
    <location>
        <begin position="1"/>
        <end position="95"/>
    </location>
</feature>
<evidence type="ECO:0000259" key="4">
    <source>
        <dbReference type="PROSITE" id="PS51891"/>
    </source>
</evidence>
<dbReference type="RefSeq" id="WP_380804596.1">
    <property type="nucleotide sequence ID" value="NZ_JBHSFZ010000021.1"/>
</dbReference>
<dbReference type="InterPro" id="IPR011057">
    <property type="entry name" value="Mss4-like_sf"/>
</dbReference>
<dbReference type="PANTHER" id="PTHR28620:SF1">
    <property type="entry name" value="CENP-V_GFA DOMAIN-CONTAINING PROTEIN"/>
    <property type="match status" value="1"/>
</dbReference>
<dbReference type="PANTHER" id="PTHR28620">
    <property type="entry name" value="CENTROMERE PROTEIN V"/>
    <property type="match status" value="1"/>
</dbReference>
<comment type="caution">
    <text evidence="5">The sequence shown here is derived from an EMBL/GenBank/DDBJ whole genome shotgun (WGS) entry which is preliminary data.</text>
</comment>
<dbReference type="PROSITE" id="PS51891">
    <property type="entry name" value="CENP_V_GFA"/>
    <property type="match status" value="1"/>
</dbReference>
<accession>A0ABV9F1T8</accession>
<keyword evidence="2" id="KW-0479">Metal-binding</keyword>
<evidence type="ECO:0000313" key="6">
    <source>
        <dbReference type="Proteomes" id="UP001595957"/>
    </source>
</evidence>
<sequence>MAQCDFRSRTIQTVRVHCDCSLCRRHVSVMFRCDEADLQILSGQDALSTYQFNTRVAVHYFCRRCGVYTFHKMRKLPDKYGVKGIKSVKGLRVWQSQPSEFSACSLHPVPPE</sequence>
<name>A0ABV9F1T8_9SPHN</name>
<gene>
    <name evidence="5" type="ORF">ACFO3E_10670</name>
</gene>
<dbReference type="EMBL" id="JBHSFZ010000021">
    <property type="protein sequence ID" value="MFC4594646.1"/>
    <property type="molecule type" value="Genomic_DNA"/>
</dbReference>
<keyword evidence="3" id="KW-0862">Zinc</keyword>
<dbReference type="Pfam" id="PF04828">
    <property type="entry name" value="GFA"/>
    <property type="match status" value="1"/>
</dbReference>
<organism evidence="5 6">
    <name type="scientific">Sphingobium tyrosinilyticum</name>
    <dbReference type="NCBI Taxonomy" id="2715436"/>
    <lineage>
        <taxon>Bacteria</taxon>
        <taxon>Pseudomonadati</taxon>
        <taxon>Pseudomonadota</taxon>
        <taxon>Alphaproteobacteria</taxon>
        <taxon>Sphingomonadales</taxon>
        <taxon>Sphingomonadaceae</taxon>
        <taxon>Sphingobium</taxon>
    </lineage>
</organism>
<dbReference type="InterPro" id="IPR006913">
    <property type="entry name" value="CENP-V/GFA"/>
</dbReference>
<protein>
    <submittedName>
        <fullName evidence="5">GFA family protein</fullName>
    </submittedName>
</protein>
<proteinExistence type="inferred from homology"/>
<evidence type="ECO:0000313" key="5">
    <source>
        <dbReference type="EMBL" id="MFC4594646.1"/>
    </source>
</evidence>
<evidence type="ECO:0000256" key="2">
    <source>
        <dbReference type="ARBA" id="ARBA00022723"/>
    </source>
</evidence>
<reference evidence="6" key="1">
    <citation type="journal article" date="2019" name="Int. J. Syst. Evol. Microbiol.">
        <title>The Global Catalogue of Microorganisms (GCM) 10K type strain sequencing project: providing services to taxonomists for standard genome sequencing and annotation.</title>
        <authorList>
            <consortium name="The Broad Institute Genomics Platform"/>
            <consortium name="The Broad Institute Genome Sequencing Center for Infectious Disease"/>
            <person name="Wu L."/>
            <person name="Ma J."/>
        </authorList>
    </citation>
    <scope>NUCLEOTIDE SEQUENCE [LARGE SCALE GENOMIC DNA]</scope>
    <source>
        <strain evidence="6">NBRC 103632</strain>
    </source>
</reference>
<dbReference type="SUPFAM" id="SSF51316">
    <property type="entry name" value="Mss4-like"/>
    <property type="match status" value="1"/>
</dbReference>
<dbReference type="Gene3D" id="2.170.150.70">
    <property type="match status" value="1"/>
</dbReference>